<evidence type="ECO:0000256" key="2">
    <source>
        <dbReference type="SAM" id="MobiDB-lite"/>
    </source>
</evidence>
<sequence length="527" mass="58444">MRGCAWSQTDAPVLLLANQCGSFGPENVIQVWLEKDAKCPRRKKIDPPGPRRIPSSLGRLSPLHHHLPLAQTQSTAEVPRSRNWRPKGKPRSKGACLTCKKRKVKAHSDVDQCDETHPTCNNCNRRSRLCRYSIPEHECSSPAAVPSSPNGAVLNGQGHQGAGRPVEERTVPSIMEGPRASSASSSGRQSTPKSSDFNLTDADLMLHFNSHTGPSLTTHDQFDLFEFIHRFWTWDPHKLETGYPFLLHLTHALSARHMLHRMPETDPRQAASLESLIQSHTALGISQMTPALAALDIANVRPLYVGAMLMCLGAFAAGPDGPQDLLICAIDEDGPPNTWLAAARGLLWMAETIPKEILFTGHMSSEKRHLTTNVEVGCNAIDWRPALQGVKMLVYARDEALQIQGEEQRRTADARLTALNMLEAAYEGISGRGGDGSLSVGPEHQMAPRWLYMADDDFVRLVKARDPIALVLLAYWAMVLKEEGRWYILGWPKHILAGTRDLLHDDPEDTRLLAWPTRVMDEVRSAD</sequence>
<dbReference type="GO" id="GO:0008270">
    <property type="term" value="F:zinc ion binding"/>
    <property type="evidence" value="ECO:0007669"/>
    <property type="project" value="InterPro"/>
</dbReference>
<dbReference type="InterPro" id="IPR052400">
    <property type="entry name" value="Zn2-C6_fungal_TF"/>
</dbReference>
<proteinExistence type="predicted"/>
<organism evidence="4 5">
    <name type="scientific">Plectosphaerella plurivora</name>
    <dbReference type="NCBI Taxonomy" id="936078"/>
    <lineage>
        <taxon>Eukaryota</taxon>
        <taxon>Fungi</taxon>
        <taxon>Dikarya</taxon>
        <taxon>Ascomycota</taxon>
        <taxon>Pezizomycotina</taxon>
        <taxon>Sordariomycetes</taxon>
        <taxon>Hypocreomycetidae</taxon>
        <taxon>Glomerellales</taxon>
        <taxon>Plectosphaerellaceae</taxon>
        <taxon>Plectosphaerella</taxon>
    </lineage>
</organism>
<dbReference type="PANTHER" id="PTHR47657:SF13">
    <property type="entry name" value="ZN(2)-C6 FUNGAL-TYPE DOMAIN-CONTAINING PROTEIN-RELATED"/>
    <property type="match status" value="1"/>
</dbReference>
<dbReference type="PANTHER" id="PTHR47657">
    <property type="entry name" value="STEROL REGULATORY ELEMENT-BINDING PROTEIN ECM22"/>
    <property type="match status" value="1"/>
</dbReference>
<comment type="caution">
    <text evidence="4">The sequence shown here is derived from an EMBL/GenBank/DDBJ whole genome shotgun (WGS) entry which is preliminary data.</text>
</comment>
<feature type="domain" description="Zn(2)-C6 fungal-type" evidence="3">
    <location>
        <begin position="90"/>
        <end position="141"/>
    </location>
</feature>
<evidence type="ECO:0000259" key="3">
    <source>
        <dbReference type="SMART" id="SM00066"/>
    </source>
</evidence>
<gene>
    <name evidence="4" type="ORF">F5X68DRAFT_166866</name>
</gene>
<evidence type="ECO:0000313" key="4">
    <source>
        <dbReference type="EMBL" id="KAH6689420.1"/>
    </source>
</evidence>
<dbReference type="Proteomes" id="UP000770015">
    <property type="component" value="Unassembled WGS sequence"/>
</dbReference>
<evidence type="ECO:0000313" key="5">
    <source>
        <dbReference type="Proteomes" id="UP000770015"/>
    </source>
</evidence>
<dbReference type="SUPFAM" id="SSF57701">
    <property type="entry name" value="Zn2/Cys6 DNA-binding domain"/>
    <property type="match status" value="1"/>
</dbReference>
<dbReference type="InterPro" id="IPR001138">
    <property type="entry name" value="Zn2Cys6_DnaBD"/>
</dbReference>
<feature type="compositionally biased region" description="Basic residues" evidence="2">
    <location>
        <begin position="82"/>
        <end position="92"/>
    </location>
</feature>
<dbReference type="OrthoDB" id="416217at2759"/>
<dbReference type="GO" id="GO:0000981">
    <property type="term" value="F:DNA-binding transcription factor activity, RNA polymerase II-specific"/>
    <property type="evidence" value="ECO:0007669"/>
    <property type="project" value="InterPro"/>
</dbReference>
<name>A0A9P9ACD1_9PEZI</name>
<dbReference type="InterPro" id="IPR036864">
    <property type="entry name" value="Zn2-C6_fun-type_DNA-bd_sf"/>
</dbReference>
<protein>
    <recommendedName>
        <fullName evidence="3">Zn(2)-C6 fungal-type domain-containing protein</fullName>
    </recommendedName>
</protein>
<feature type="compositionally biased region" description="Polar residues" evidence="2">
    <location>
        <begin position="187"/>
        <end position="196"/>
    </location>
</feature>
<feature type="region of interest" description="Disordered" evidence="2">
    <location>
        <begin position="40"/>
        <end position="92"/>
    </location>
</feature>
<keyword evidence="5" id="KW-1185">Reference proteome</keyword>
<evidence type="ECO:0000256" key="1">
    <source>
        <dbReference type="ARBA" id="ARBA00023242"/>
    </source>
</evidence>
<dbReference type="CDD" id="cd00067">
    <property type="entry name" value="GAL4"/>
    <property type="match status" value="1"/>
</dbReference>
<keyword evidence="1" id="KW-0539">Nucleus</keyword>
<dbReference type="EMBL" id="JAGSXJ010000007">
    <property type="protein sequence ID" value="KAH6689420.1"/>
    <property type="molecule type" value="Genomic_DNA"/>
</dbReference>
<feature type="region of interest" description="Disordered" evidence="2">
    <location>
        <begin position="156"/>
        <end position="196"/>
    </location>
</feature>
<dbReference type="Gene3D" id="4.10.240.10">
    <property type="entry name" value="Zn(2)-C6 fungal-type DNA-binding domain"/>
    <property type="match status" value="1"/>
</dbReference>
<reference evidence="4" key="1">
    <citation type="journal article" date="2021" name="Nat. Commun.">
        <title>Genetic determinants of endophytism in the Arabidopsis root mycobiome.</title>
        <authorList>
            <person name="Mesny F."/>
            <person name="Miyauchi S."/>
            <person name="Thiergart T."/>
            <person name="Pickel B."/>
            <person name="Atanasova L."/>
            <person name="Karlsson M."/>
            <person name="Huettel B."/>
            <person name="Barry K.W."/>
            <person name="Haridas S."/>
            <person name="Chen C."/>
            <person name="Bauer D."/>
            <person name="Andreopoulos W."/>
            <person name="Pangilinan J."/>
            <person name="LaButti K."/>
            <person name="Riley R."/>
            <person name="Lipzen A."/>
            <person name="Clum A."/>
            <person name="Drula E."/>
            <person name="Henrissat B."/>
            <person name="Kohler A."/>
            <person name="Grigoriev I.V."/>
            <person name="Martin F.M."/>
            <person name="Hacquard S."/>
        </authorList>
    </citation>
    <scope>NUCLEOTIDE SEQUENCE</scope>
    <source>
        <strain evidence="4">MPI-SDFR-AT-0117</strain>
    </source>
</reference>
<accession>A0A9P9ACD1</accession>
<dbReference type="SMART" id="SM00066">
    <property type="entry name" value="GAL4"/>
    <property type="match status" value="1"/>
</dbReference>
<dbReference type="AlphaFoldDB" id="A0A9P9ACD1"/>